<dbReference type="GO" id="GO:0003955">
    <property type="term" value="F:NAD(P)H dehydrogenase (quinone) activity"/>
    <property type="evidence" value="ECO:0007669"/>
    <property type="project" value="TreeGrafter"/>
</dbReference>
<dbReference type="EMBL" id="DS268160">
    <property type="protein sequence ID" value="KMU78120.1"/>
    <property type="molecule type" value="Genomic_DNA"/>
</dbReference>
<proteinExistence type="inferred from homology"/>
<dbReference type="PROSITE" id="PS50902">
    <property type="entry name" value="FLAVODOXIN_LIKE"/>
    <property type="match status" value="1"/>
</dbReference>
<sequence length="67" mass="7226">MAPKIAIVFYSMYGHILKLAEAEKRGIEAAGGTADLYQIEETLSDEVLAKMHAPAKSNHPIAASENL</sequence>
<dbReference type="AlphaFoldDB" id="A0A0J8R1D7"/>
<evidence type="ECO:0000313" key="3">
    <source>
        <dbReference type="EMBL" id="KMU78120.1"/>
    </source>
</evidence>
<dbReference type="SUPFAM" id="SSF52218">
    <property type="entry name" value="Flavoproteins"/>
    <property type="match status" value="1"/>
</dbReference>
<evidence type="ECO:0000259" key="2">
    <source>
        <dbReference type="PROSITE" id="PS50902"/>
    </source>
</evidence>
<dbReference type="PANTHER" id="PTHR30546:SF23">
    <property type="entry name" value="FLAVOPROTEIN-LIKE PROTEIN YCP4-RELATED"/>
    <property type="match status" value="1"/>
</dbReference>
<evidence type="ECO:0000256" key="1">
    <source>
        <dbReference type="ARBA" id="ARBA00006961"/>
    </source>
</evidence>
<protein>
    <submittedName>
        <fullName evidence="3">Y20 protein</fullName>
    </submittedName>
</protein>
<reference evidence="4" key="1">
    <citation type="journal article" date="2010" name="Genome Res.">
        <title>Population genomic sequencing of Coccidioides fungi reveals recent hybridization and transposon control.</title>
        <authorList>
            <person name="Neafsey D.E."/>
            <person name="Barker B.M."/>
            <person name="Sharpton T.J."/>
            <person name="Stajich J.E."/>
            <person name="Park D.J."/>
            <person name="Whiston E."/>
            <person name="Hung C.-Y."/>
            <person name="McMahan C."/>
            <person name="White J."/>
            <person name="Sykes S."/>
            <person name="Heiman D."/>
            <person name="Young S."/>
            <person name="Zeng Q."/>
            <person name="Abouelleil A."/>
            <person name="Aftuck L."/>
            <person name="Bessette D."/>
            <person name="Brown A."/>
            <person name="FitzGerald M."/>
            <person name="Lui A."/>
            <person name="Macdonald J.P."/>
            <person name="Priest M."/>
            <person name="Orbach M.J."/>
            <person name="Galgiani J.N."/>
            <person name="Kirkland T.N."/>
            <person name="Cole G.T."/>
            <person name="Birren B.W."/>
            <person name="Henn M.R."/>
            <person name="Taylor J.W."/>
            <person name="Rounsley S.D."/>
        </authorList>
    </citation>
    <scope>NUCLEOTIDE SEQUENCE [LARGE SCALE GENOMIC DNA]</scope>
    <source>
        <strain evidence="4">RMSCC 3703</strain>
    </source>
</reference>
<dbReference type="PANTHER" id="PTHR30546">
    <property type="entry name" value="FLAVODOXIN-RELATED PROTEIN WRBA-RELATED"/>
    <property type="match status" value="1"/>
</dbReference>
<accession>A0A0J8R1D7</accession>
<comment type="similarity">
    <text evidence="1">Belongs to the WrbA family.</text>
</comment>
<dbReference type="GO" id="GO:0016020">
    <property type="term" value="C:membrane"/>
    <property type="evidence" value="ECO:0007669"/>
    <property type="project" value="TreeGrafter"/>
</dbReference>
<name>A0A0J8R1D7_COCIT</name>
<feature type="domain" description="Flavodoxin-like" evidence="2">
    <location>
        <begin position="5"/>
        <end position="67"/>
    </location>
</feature>
<dbReference type="Gene3D" id="3.40.50.360">
    <property type="match status" value="1"/>
</dbReference>
<dbReference type="InterPro" id="IPR029039">
    <property type="entry name" value="Flavoprotein-like_sf"/>
</dbReference>
<evidence type="ECO:0000313" key="4">
    <source>
        <dbReference type="Proteomes" id="UP000054559"/>
    </source>
</evidence>
<dbReference type="InterPro" id="IPR008254">
    <property type="entry name" value="Flavodoxin/NO_synth"/>
</dbReference>
<dbReference type="OrthoDB" id="504689at2759"/>
<dbReference type="Proteomes" id="UP000054559">
    <property type="component" value="Unassembled WGS sequence"/>
</dbReference>
<gene>
    <name evidence="3" type="ORF">CISG_06961</name>
</gene>
<dbReference type="STRING" id="454286.A0A0J8R1D7"/>
<organism evidence="3 4">
    <name type="scientific">Coccidioides immitis RMSCC 3703</name>
    <dbReference type="NCBI Taxonomy" id="454286"/>
    <lineage>
        <taxon>Eukaryota</taxon>
        <taxon>Fungi</taxon>
        <taxon>Dikarya</taxon>
        <taxon>Ascomycota</taxon>
        <taxon>Pezizomycotina</taxon>
        <taxon>Eurotiomycetes</taxon>
        <taxon>Eurotiomycetidae</taxon>
        <taxon>Onygenales</taxon>
        <taxon>Onygenaceae</taxon>
        <taxon>Coccidioides</taxon>
    </lineage>
</organism>
<dbReference type="GO" id="GO:0010181">
    <property type="term" value="F:FMN binding"/>
    <property type="evidence" value="ECO:0007669"/>
    <property type="project" value="InterPro"/>
</dbReference>